<feature type="coiled-coil region" evidence="1">
    <location>
        <begin position="601"/>
        <end position="628"/>
    </location>
</feature>
<proteinExistence type="predicted"/>
<keyword evidence="2" id="KW-1133">Transmembrane helix</keyword>
<feature type="transmembrane region" description="Helical" evidence="2">
    <location>
        <begin position="639"/>
        <end position="662"/>
    </location>
</feature>
<dbReference type="KEGG" id="scor:J3U87_12805"/>
<evidence type="ECO:0000256" key="1">
    <source>
        <dbReference type="SAM" id="Coils"/>
    </source>
</evidence>
<dbReference type="Pfam" id="PF23357">
    <property type="entry name" value="DUF7088"/>
    <property type="match status" value="1"/>
</dbReference>
<dbReference type="InterPro" id="IPR019196">
    <property type="entry name" value="ABC_transp_unknown"/>
</dbReference>
<organism evidence="5 6">
    <name type="scientific">Sulfidibacter corallicola</name>
    <dbReference type="NCBI Taxonomy" id="2818388"/>
    <lineage>
        <taxon>Bacteria</taxon>
        <taxon>Pseudomonadati</taxon>
        <taxon>Acidobacteriota</taxon>
        <taxon>Holophagae</taxon>
        <taxon>Acanthopleuribacterales</taxon>
        <taxon>Acanthopleuribacteraceae</taxon>
        <taxon>Sulfidibacter</taxon>
    </lineage>
</organism>
<keyword evidence="2" id="KW-0472">Membrane</keyword>
<evidence type="ECO:0000313" key="5">
    <source>
        <dbReference type="EMBL" id="QTD53327.1"/>
    </source>
</evidence>
<sequence length="672" mass="76162">MKSNRLLTILLIALITMFSVHVFNVNTEGARLDLTETKMYSLTKGTHQIIEKMKSEGVKPIEIRLYFSHTAGKSLPQMIKNFVTYEQYIRNLLREYERYSGGKIRVKFIDPVPDSDEAQDATDFGLDGKPINQYGDLFFFGLVFQTQTGSKDMIEFLSPDKQETIEYEISKKVYNLLWPTKKRIGILSGIEPLPDDNPYMNQLLQAQGKAPSQPWTSMDVLKEHYEISRIDAESDAISKDDYDLLMVIHPRDFTDKQLWAINEWVVTGGKTMVFLDPYCIEDQPEQSPNNPWAAIQYKPASTLGNLLDTWGLKREEDQFVVDYELGVKRMVDRRGPAQKVITDLMVTDQNIGQVANPEVPILNGLANLRFFLVGALQKTDKATAEFTPLLRTTDAGGSVEIKPGFSQSGDSLAYTDLNNPGKIIDKFSPADEAQVFAWMIKGQLADAYPEGASFPAEAPRPPPGLPPGVQMPVPEDAEMIEKAAIPAESHAESTLIVFGDVDFITDQLAFQRSFFGVAAANDNYKVLLNSVDFLLGSEELMNVRSKRQIRRPFELFDRIEAQADADMLEQERQVRADIERFQDDLREKQRGINEKNAVLFQKKLQDEIESLNDKINEGNRALREIRKQKRAQLEGVEQWVRASIIGAMPGAVCLFGLFSFYARRSKQKKVRR</sequence>
<accession>A0A8A4TVD7</accession>
<feature type="domain" description="ABC-type uncharacterised transport system" evidence="3">
    <location>
        <begin position="181"/>
        <end position="517"/>
    </location>
</feature>
<evidence type="ECO:0000259" key="3">
    <source>
        <dbReference type="Pfam" id="PF09822"/>
    </source>
</evidence>
<dbReference type="RefSeq" id="WP_237383429.1">
    <property type="nucleotide sequence ID" value="NZ_CP071793.1"/>
</dbReference>
<dbReference type="EMBL" id="CP071793">
    <property type="protein sequence ID" value="QTD53327.1"/>
    <property type="molecule type" value="Genomic_DNA"/>
</dbReference>
<keyword evidence="6" id="KW-1185">Reference proteome</keyword>
<dbReference type="AlphaFoldDB" id="A0A8A4TVD7"/>
<evidence type="ECO:0000259" key="4">
    <source>
        <dbReference type="Pfam" id="PF23357"/>
    </source>
</evidence>
<dbReference type="InterPro" id="IPR055396">
    <property type="entry name" value="DUF7088"/>
</dbReference>
<evidence type="ECO:0000313" key="6">
    <source>
        <dbReference type="Proteomes" id="UP000663929"/>
    </source>
</evidence>
<feature type="domain" description="DUF7088" evidence="4">
    <location>
        <begin position="36"/>
        <end position="144"/>
    </location>
</feature>
<name>A0A8A4TVD7_SULCO</name>
<dbReference type="Proteomes" id="UP000663929">
    <property type="component" value="Chromosome"/>
</dbReference>
<keyword evidence="1" id="KW-0175">Coiled coil</keyword>
<evidence type="ECO:0000256" key="2">
    <source>
        <dbReference type="SAM" id="Phobius"/>
    </source>
</evidence>
<gene>
    <name evidence="5" type="ORF">J3U87_12805</name>
</gene>
<protein>
    <submittedName>
        <fullName evidence="5">Gldg family protein</fullName>
    </submittedName>
</protein>
<keyword evidence="2" id="KW-0812">Transmembrane</keyword>
<reference evidence="5" key="1">
    <citation type="submission" date="2021-03" db="EMBL/GenBank/DDBJ databases">
        <title>Acanthopleuribacteraceae sp. M133.</title>
        <authorList>
            <person name="Wang G."/>
        </authorList>
    </citation>
    <scope>NUCLEOTIDE SEQUENCE</scope>
    <source>
        <strain evidence="5">M133</strain>
    </source>
</reference>
<dbReference type="Pfam" id="PF09822">
    <property type="entry name" value="ABC_transp_aux"/>
    <property type="match status" value="1"/>
</dbReference>